<dbReference type="AlphaFoldDB" id="U5QNX0"/>
<reference evidence="3 4" key="1">
    <citation type="journal article" date="2013" name="PLoS ONE">
        <title>Cultivation and Complete Genome Sequencing of Gloeobacter kilaueensis sp. nov., from a Lava Cave in Kilauea Caldera, Hawai'i.</title>
        <authorList>
            <person name="Saw J.H."/>
            <person name="Schatz M."/>
            <person name="Brown M.V."/>
            <person name="Kunkel D.D."/>
            <person name="Foster J.S."/>
            <person name="Shick H."/>
            <person name="Christensen S."/>
            <person name="Hou S."/>
            <person name="Wan X."/>
            <person name="Donachie S.P."/>
        </authorList>
    </citation>
    <scope>NUCLEOTIDE SEQUENCE [LARGE SCALE GENOMIC DNA]</scope>
    <source>
        <strain evidence="4">JS</strain>
    </source>
</reference>
<dbReference type="InterPro" id="IPR050491">
    <property type="entry name" value="AmpC-like"/>
</dbReference>
<dbReference type="SUPFAM" id="SSF56601">
    <property type="entry name" value="beta-lactamase/transpeptidase-like"/>
    <property type="match status" value="1"/>
</dbReference>
<keyword evidence="1" id="KW-0732">Signal</keyword>
<feature type="signal peptide" evidence="1">
    <location>
        <begin position="1"/>
        <end position="29"/>
    </location>
</feature>
<dbReference type="EMBL" id="CP003587">
    <property type="protein sequence ID" value="AGY60636.1"/>
    <property type="molecule type" value="Genomic_DNA"/>
</dbReference>
<dbReference type="HOGENOM" id="CLU_020027_0_1_3"/>
<evidence type="ECO:0000313" key="4">
    <source>
        <dbReference type="Proteomes" id="UP000017396"/>
    </source>
</evidence>
<evidence type="ECO:0000259" key="2">
    <source>
        <dbReference type="Pfam" id="PF00144"/>
    </source>
</evidence>
<dbReference type="PANTHER" id="PTHR46825:SF9">
    <property type="entry name" value="BETA-LACTAMASE-RELATED DOMAIN-CONTAINING PROTEIN"/>
    <property type="match status" value="1"/>
</dbReference>
<dbReference type="RefSeq" id="WP_023176018.1">
    <property type="nucleotide sequence ID" value="NC_022600.1"/>
</dbReference>
<dbReference type="Pfam" id="PF00144">
    <property type="entry name" value="Beta-lactamase"/>
    <property type="match status" value="1"/>
</dbReference>
<keyword evidence="4" id="KW-1185">Reference proteome</keyword>
<gene>
    <name evidence="3" type="ORF">GKIL_4390</name>
</gene>
<feature type="chain" id="PRO_5004663912" evidence="1">
    <location>
        <begin position="30"/>
        <end position="371"/>
    </location>
</feature>
<dbReference type="PATRIC" id="fig|1183438.3.peg.4318"/>
<organism evidence="3 4">
    <name type="scientific">Gloeobacter kilaueensis (strain ATCC BAA-2537 / CCAP 1431/1 / ULC 316 / JS1)</name>
    <dbReference type="NCBI Taxonomy" id="1183438"/>
    <lineage>
        <taxon>Bacteria</taxon>
        <taxon>Bacillati</taxon>
        <taxon>Cyanobacteriota</taxon>
        <taxon>Cyanophyceae</taxon>
        <taxon>Gloeobacterales</taxon>
        <taxon>Gloeobacteraceae</taxon>
        <taxon>Gloeobacter</taxon>
    </lineage>
</organism>
<dbReference type="Proteomes" id="UP000017396">
    <property type="component" value="Chromosome"/>
</dbReference>
<accession>U5QNX0</accession>
<dbReference type="eggNOG" id="COG1680">
    <property type="taxonomic scope" value="Bacteria"/>
</dbReference>
<name>U5QNX0_GLOK1</name>
<dbReference type="PANTHER" id="PTHR46825">
    <property type="entry name" value="D-ALANYL-D-ALANINE-CARBOXYPEPTIDASE/ENDOPEPTIDASE AMPH"/>
    <property type="match status" value="1"/>
</dbReference>
<dbReference type="Gene3D" id="3.40.710.10">
    <property type="entry name" value="DD-peptidase/beta-lactamase superfamily"/>
    <property type="match status" value="1"/>
</dbReference>
<dbReference type="KEGG" id="glj:GKIL_4390"/>
<dbReference type="STRING" id="1183438.GKIL_4390"/>
<proteinExistence type="predicted"/>
<feature type="domain" description="Beta-lactamase-related" evidence="2">
    <location>
        <begin position="37"/>
        <end position="350"/>
    </location>
</feature>
<evidence type="ECO:0000256" key="1">
    <source>
        <dbReference type="SAM" id="SignalP"/>
    </source>
</evidence>
<sequence>MQTSNRAVRLLLACLLVLTGFFGVQTVYAETKTEAIERIVRRYHEKGQFDGALLVADRGRVVYKSAYGLANRSWNIDNGTDTRFKIASITKQFTALLVMQRVAEGRVKLDSPISTYLPDCPAEIADKITVRQLLTHTSGLPTLDDESGYYQNQAPDLLKPDRLLKTVCTGSLQQTPGTKFNYNNADFILLGLLLEKVTGKPYEQLLTEKILQPLQLKNSGLATQEAVIGKQASGYLFENGVYRNEPYFRIQNFYAAGAMYSTVDDLFVWNRALDTYRLLSREYTEAMFAPLPSLGFVALGSWAYRLELPTGEKPLLIERQGSTGGFHSLNIRVPEREASLIILSNLDTSELYNTYTKTGLPYELLAVLLAK</sequence>
<evidence type="ECO:0000313" key="3">
    <source>
        <dbReference type="EMBL" id="AGY60636.1"/>
    </source>
</evidence>
<protein>
    <submittedName>
        <fullName evidence="3">Beta-lactamase</fullName>
    </submittedName>
</protein>
<dbReference type="InterPro" id="IPR001466">
    <property type="entry name" value="Beta-lactam-related"/>
</dbReference>
<dbReference type="InterPro" id="IPR012338">
    <property type="entry name" value="Beta-lactam/transpept-like"/>
</dbReference>